<keyword evidence="6" id="KW-1185">Reference proteome</keyword>
<comment type="similarity">
    <text evidence="4">Belongs to the HepT RNase toxin family.</text>
</comment>
<dbReference type="InterPro" id="IPR008201">
    <property type="entry name" value="HepT-like"/>
</dbReference>
<dbReference type="RefSeq" id="WP_218251607.1">
    <property type="nucleotide sequence ID" value="NZ_JABXWD010000063.1"/>
</dbReference>
<dbReference type="InterPro" id="IPR037038">
    <property type="entry name" value="HepT-like_sf"/>
</dbReference>
<keyword evidence="3" id="KW-0378">Hydrolase</keyword>
<dbReference type="Proteomes" id="UP001196980">
    <property type="component" value="Unassembled WGS sequence"/>
</dbReference>
<gene>
    <name evidence="5" type="ORF">HWQ67_05310</name>
</gene>
<reference evidence="5 6" key="1">
    <citation type="journal article" date="2020" name="J Geophys Res Biogeosci">
        <title>Magnetotaxis as an Adaptation to Enable Bacterial Shuttling of Microbial Sulfur and Sulfur Cycling Across Aquatic Oxic#Anoxic Interfaces.</title>
        <authorList>
            <person name="Li J."/>
            <person name="Liu P."/>
            <person name="Wang J."/>
            <person name="Roberts A.P."/>
            <person name="Pan Y."/>
        </authorList>
    </citation>
    <scope>NUCLEOTIDE SEQUENCE [LARGE SCALE GENOMIC DNA]</scope>
    <source>
        <strain evidence="5 6">MYR-1_YQ</strain>
    </source>
</reference>
<dbReference type="EMBL" id="JABXWD010000063">
    <property type="protein sequence ID" value="MBV6340995.1"/>
    <property type="molecule type" value="Genomic_DNA"/>
</dbReference>
<dbReference type="Gene3D" id="1.20.120.580">
    <property type="entry name" value="bsu32300-like"/>
    <property type="match status" value="1"/>
</dbReference>
<dbReference type="NCBIfam" id="NF047751">
    <property type="entry name" value="HepT_toxin"/>
    <property type="match status" value="1"/>
</dbReference>
<evidence type="ECO:0000256" key="4">
    <source>
        <dbReference type="ARBA" id="ARBA00024207"/>
    </source>
</evidence>
<keyword evidence="2" id="KW-0540">Nuclease</keyword>
<proteinExistence type="inferred from homology"/>
<evidence type="ECO:0000256" key="3">
    <source>
        <dbReference type="ARBA" id="ARBA00022801"/>
    </source>
</evidence>
<organism evidence="5 6">
    <name type="scientific">Candidatus Magnetobacterium casense</name>
    <dbReference type="NCBI Taxonomy" id="1455061"/>
    <lineage>
        <taxon>Bacteria</taxon>
        <taxon>Pseudomonadati</taxon>
        <taxon>Nitrospirota</taxon>
        <taxon>Thermodesulfovibrionia</taxon>
        <taxon>Thermodesulfovibrionales</taxon>
        <taxon>Candidatus Magnetobacteriaceae</taxon>
        <taxon>Candidatus Magnetobacterium</taxon>
    </lineage>
</organism>
<name>A0ABS6RWJ2_9BACT</name>
<dbReference type="PANTHER" id="PTHR33397">
    <property type="entry name" value="UPF0331 PROTEIN YUTE"/>
    <property type="match status" value="1"/>
</dbReference>
<evidence type="ECO:0000256" key="1">
    <source>
        <dbReference type="ARBA" id="ARBA00022649"/>
    </source>
</evidence>
<evidence type="ECO:0000313" key="5">
    <source>
        <dbReference type="EMBL" id="MBV6340995.1"/>
    </source>
</evidence>
<evidence type="ECO:0000313" key="6">
    <source>
        <dbReference type="Proteomes" id="UP001196980"/>
    </source>
</evidence>
<dbReference type="Pfam" id="PF01934">
    <property type="entry name" value="HepT-like"/>
    <property type="match status" value="1"/>
</dbReference>
<dbReference type="PANTHER" id="PTHR33397:SF5">
    <property type="entry name" value="RNASE YUTE-RELATED"/>
    <property type="match status" value="1"/>
</dbReference>
<sequence length="131" mass="15341">MLERIKRLEGNLAELLRFRERFGLDGILSDKHTEWALRYGYLETIQVIIDIACHIVSKYNLGNPSTYAECIKLLARYDYLDEGLTAKLTAMVGLRNMLIHQYQDIDAERLYQLLNSTDDIRRFAEQVRCLI</sequence>
<comment type="caution">
    <text evidence="5">The sequence shown here is derived from an EMBL/GenBank/DDBJ whole genome shotgun (WGS) entry which is preliminary data.</text>
</comment>
<dbReference type="InterPro" id="IPR052379">
    <property type="entry name" value="Type_VII_TA_RNase"/>
</dbReference>
<accession>A0ABS6RWJ2</accession>
<keyword evidence="1" id="KW-1277">Toxin-antitoxin system</keyword>
<evidence type="ECO:0000256" key="2">
    <source>
        <dbReference type="ARBA" id="ARBA00022722"/>
    </source>
</evidence>
<protein>
    <submittedName>
        <fullName evidence="5">DUF86 domain-containing protein</fullName>
    </submittedName>
</protein>